<accession>A0AAV0WW29</accession>
<gene>
    <name evidence="1" type="ORF">MEUPH1_LOCUS15463</name>
</gene>
<comment type="caution">
    <text evidence="1">The sequence shown here is derived from an EMBL/GenBank/DDBJ whole genome shotgun (WGS) entry which is preliminary data.</text>
</comment>
<dbReference type="Proteomes" id="UP001160148">
    <property type="component" value="Unassembled WGS sequence"/>
</dbReference>
<reference evidence="1 2" key="1">
    <citation type="submission" date="2023-01" db="EMBL/GenBank/DDBJ databases">
        <authorList>
            <person name="Whitehead M."/>
        </authorList>
    </citation>
    <scope>NUCLEOTIDE SEQUENCE [LARGE SCALE GENOMIC DNA]</scope>
</reference>
<keyword evidence="2" id="KW-1185">Reference proteome</keyword>
<dbReference type="EMBL" id="CARXXK010000003">
    <property type="protein sequence ID" value="CAI6360130.1"/>
    <property type="molecule type" value="Genomic_DNA"/>
</dbReference>
<proteinExistence type="predicted"/>
<evidence type="ECO:0000313" key="1">
    <source>
        <dbReference type="EMBL" id="CAI6360130.1"/>
    </source>
</evidence>
<protein>
    <submittedName>
        <fullName evidence="1">Uncharacterized protein</fullName>
    </submittedName>
</protein>
<organism evidence="1 2">
    <name type="scientific">Macrosiphum euphorbiae</name>
    <name type="common">potato aphid</name>
    <dbReference type="NCBI Taxonomy" id="13131"/>
    <lineage>
        <taxon>Eukaryota</taxon>
        <taxon>Metazoa</taxon>
        <taxon>Ecdysozoa</taxon>
        <taxon>Arthropoda</taxon>
        <taxon>Hexapoda</taxon>
        <taxon>Insecta</taxon>
        <taxon>Pterygota</taxon>
        <taxon>Neoptera</taxon>
        <taxon>Paraneoptera</taxon>
        <taxon>Hemiptera</taxon>
        <taxon>Sternorrhyncha</taxon>
        <taxon>Aphidomorpha</taxon>
        <taxon>Aphidoidea</taxon>
        <taxon>Aphididae</taxon>
        <taxon>Macrosiphini</taxon>
        <taxon>Macrosiphum</taxon>
    </lineage>
</organism>
<dbReference type="AlphaFoldDB" id="A0AAV0WW29"/>
<name>A0AAV0WW29_9HEMI</name>
<evidence type="ECO:0000313" key="2">
    <source>
        <dbReference type="Proteomes" id="UP001160148"/>
    </source>
</evidence>
<sequence length="73" mass="8248">MYLSYFGVTGIQPADGIVGTRALSSDYDEYVPLQNLLRTIYIEATLDSRSAGRVSEDKLDSKNWYLEKITPEI</sequence>